<reference evidence="2 3" key="1">
    <citation type="submission" date="2017-06" db="EMBL/GenBank/DDBJ databases">
        <authorList>
            <person name="Kim H.J."/>
            <person name="Triplett B.A."/>
        </authorList>
    </citation>
    <scope>NUCLEOTIDE SEQUENCE [LARGE SCALE GENOMIC DNA]</scope>
    <source>
        <strain evidence="2 3">DSM 43151</strain>
    </source>
</reference>
<gene>
    <name evidence="2" type="ORF">SAMN06264365_13025</name>
</gene>
<evidence type="ECO:0000313" key="3">
    <source>
        <dbReference type="Proteomes" id="UP000198415"/>
    </source>
</evidence>
<organism evidence="2 3">
    <name type="scientific">Actinoplanes regularis</name>
    <dbReference type="NCBI Taxonomy" id="52697"/>
    <lineage>
        <taxon>Bacteria</taxon>
        <taxon>Bacillati</taxon>
        <taxon>Actinomycetota</taxon>
        <taxon>Actinomycetes</taxon>
        <taxon>Micromonosporales</taxon>
        <taxon>Micromonosporaceae</taxon>
        <taxon>Actinoplanes</taxon>
    </lineage>
</organism>
<dbReference type="RefSeq" id="WP_179277494.1">
    <property type="nucleotide sequence ID" value="NZ_FZNR01000030.1"/>
</dbReference>
<accession>A0A239IQR1</accession>
<dbReference type="EMBL" id="FZNR01000030">
    <property type="protein sequence ID" value="SNS94764.1"/>
    <property type="molecule type" value="Genomic_DNA"/>
</dbReference>
<feature type="chain" id="PRO_5012602251" evidence="1">
    <location>
        <begin position="30"/>
        <end position="398"/>
    </location>
</feature>
<sequence>MSSSPSIPRTAVVGVLAGLLLTAAGPAYAATGPADGPAPLPLLASIAYAQCTSGGATSADTTIANQLRAQMNGSRLGQSLNAYNVSCARAITATVAGRGLDKRAAVIAITTAITESSLHNYTEAVDYDSLGLFQQRPSQGWGTPAQLTDPVYATNAFLNAMFRKYPNNSWMSGDIGAICQRIQVSAYPDAYRLEVHDAQLLANALWGGGGGTPSKYWVDTNAAAPVFASPTSTTQTGTLNQGTNYVFCKAWGRQIGSGTSYNHWWLKTDPDTGPAGQYVSAYYLSRWGNDEAKDNNGVVIPDCAGGTRPKYWVDTYTAAPVFATPTSTTQTGTLNQGTNYVFCKAWGRQIGSGTSYNHYWLKTDPDTGPAEQYVSAYYLSRWGNDEAKDNNGVVIPNC</sequence>
<feature type="signal peptide" evidence="1">
    <location>
        <begin position="1"/>
        <end position="29"/>
    </location>
</feature>
<dbReference type="AlphaFoldDB" id="A0A239IQR1"/>
<protein>
    <submittedName>
        <fullName evidence="2">Uncharacterized protein</fullName>
    </submittedName>
</protein>
<proteinExistence type="predicted"/>
<keyword evidence="1" id="KW-0732">Signal</keyword>
<evidence type="ECO:0000313" key="2">
    <source>
        <dbReference type="EMBL" id="SNS94764.1"/>
    </source>
</evidence>
<evidence type="ECO:0000256" key="1">
    <source>
        <dbReference type="SAM" id="SignalP"/>
    </source>
</evidence>
<dbReference type="Proteomes" id="UP000198415">
    <property type="component" value="Unassembled WGS sequence"/>
</dbReference>
<name>A0A239IQR1_9ACTN</name>
<keyword evidence="3" id="KW-1185">Reference proteome</keyword>